<dbReference type="PANTHER" id="PTHR37483:SF1">
    <property type="entry name" value="UPF0125 PROTEIN RATB"/>
    <property type="match status" value="1"/>
</dbReference>
<evidence type="ECO:0000256" key="2">
    <source>
        <dbReference type="HAMAP-Rule" id="MF_00460"/>
    </source>
</evidence>
<dbReference type="InterPro" id="IPR016155">
    <property type="entry name" value="Mopterin_synth/thiamin_S_b"/>
</dbReference>
<evidence type="ECO:0000256" key="3">
    <source>
        <dbReference type="SAM" id="MobiDB-lite"/>
    </source>
</evidence>
<dbReference type="PANTHER" id="PTHR37483">
    <property type="entry name" value="UPF0125 PROTEIN RATB"/>
    <property type="match status" value="1"/>
</dbReference>
<accession>A0A917PZ91</accession>
<dbReference type="HAMAP" id="MF_00460">
    <property type="entry name" value="UPF0125_RnfH"/>
    <property type="match status" value="1"/>
</dbReference>
<feature type="region of interest" description="Disordered" evidence="3">
    <location>
        <begin position="89"/>
        <end position="108"/>
    </location>
</feature>
<gene>
    <name evidence="4" type="ORF">GCM10009304_28810</name>
</gene>
<dbReference type="InterPro" id="IPR005346">
    <property type="entry name" value="RnfH"/>
</dbReference>
<dbReference type="Gene3D" id="3.10.20.280">
    <property type="entry name" value="RnfH-like"/>
    <property type="match status" value="1"/>
</dbReference>
<protein>
    <recommendedName>
        <fullName evidence="2">UPF0125 protein GCM10009304_28810</fullName>
    </recommendedName>
</protein>
<name>A0A917PZ91_9PSED</name>
<comment type="similarity">
    <text evidence="1 2">Belongs to the UPF0125 (RnfH) family.</text>
</comment>
<keyword evidence="5" id="KW-1185">Reference proteome</keyword>
<organism evidence="4 5">
    <name type="scientific">Pseudomonas matsuisoli</name>
    <dbReference type="NCBI Taxonomy" id="1515666"/>
    <lineage>
        <taxon>Bacteria</taxon>
        <taxon>Pseudomonadati</taxon>
        <taxon>Pseudomonadota</taxon>
        <taxon>Gammaproteobacteria</taxon>
        <taxon>Pseudomonadales</taxon>
        <taxon>Pseudomonadaceae</taxon>
        <taxon>Pseudomonas</taxon>
    </lineage>
</organism>
<dbReference type="AlphaFoldDB" id="A0A917PZ91"/>
<sequence length="108" mass="11742">MADESLVRVEVACATAESQRLLTLNVTPGTTLRQAVLISGIERDFPSIDMSEAPLGLYGRRIDNANERAVSDGDRIEVYRPLLADPKEARKRRAARSAATAGQKDCNA</sequence>
<reference evidence="4" key="1">
    <citation type="journal article" date="2014" name="Int. J. Syst. Evol. Microbiol.">
        <title>Complete genome sequence of Corynebacterium casei LMG S-19264T (=DSM 44701T), isolated from a smear-ripened cheese.</title>
        <authorList>
            <consortium name="US DOE Joint Genome Institute (JGI-PGF)"/>
            <person name="Walter F."/>
            <person name="Albersmeier A."/>
            <person name="Kalinowski J."/>
            <person name="Ruckert C."/>
        </authorList>
    </citation>
    <scope>NUCLEOTIDE SEQUENCE</scope>
    <source>
        <strain evidence="4">JCM 30078</strain>
    </source>
</reference>
<proteinExistence type="inferred from homology"/>
<evidence type="ECO:0000256" key="1">
    <source>
        <dbReference type="ARBA" id="ARBA00010645"/>
    </source>
</evidence>
<comment type="caution">
    <text evidence="4">The sequence shown here is derived from an EMBL/GenBank/DDBJ whole genome shotgun (WGS) entry which is preliminary data.</text>
</comment>
<dbReference type="Proteomes" id="UP000635983">
    <property type="component" value="Unassembled WGS sequence"/>
</dbReference>
<dbReference type="SUPFAM" id="SSF54285">
    <property type="entry name" value="MoaD/ThiS"/>
    <property type="match status" value="1"/>
</dbReference>
<evidence type="ECO:0000313" key="5">
    <source>
        <dbReference type="Proteomes" id="UP000635983"/>
    </source>
</evidence>
<reference evidence="4" key="2">
    <citation type="submission" date="2020-09" db="EMBL/GenBank/DDBJ databases">
        <authorList>
            <person name="Sun Q."/>
            <person name="Ohkuma M."/>
        </authorList>
    </citation>
    <scope>NUCLEOTIDE SEQUENCE</scope>
    <source>
        <strain evidence="4">JCM 30078</strain>
    </source>
</reference>
<evidence type="ECO:0000313" key="4">
    <source>
        <dbReference type="EMBL" id="GGK01269.1"/>
    </source>
</evidence>
<dbReference type="RefSeq" id="WP_188983942.1">
    <property type="nucleotide sequence ID" value="NZ_BMPO01000006.1"/>
</dbReference>
<dbReference type="EMBL" id="BMPO01000006">
    <property type="protein sequence ID" value="GGK01269.1"/>
    <property type="molecule type" value="Genomic_DNA"/>
</dbReference>
<dbReference type="Pfam" id="PF03658">
    <property type="entry name" value="Ub-RnfH"/>
    <property type="match status" value="1"/>
</dbReference>
<dbReference type="InterPro" id="IPR037021">
    <property type="entry name" value="RnfH_sf"/>
</dbReference>
<dbReference type="NCBIfam" id="NF002490">
    <property type="entry name" value="PRK01777.1"/>
    <property type="match status" value="1"/>
</dbReference>